<dbReference type="InterPro" id="IPR004358">
    <property type="entry name" value="Sig_transdc_His_kin-like_C"/>
</dbReference>
<organism evidence="8 9">
    <name type="scientific">Algoriphagus lacus</name>
    <dbReference type="NCBI Taxonomy" id="2056311"/>
    <lineage>
        <taxon>Bacteria</taxon>
        <taxon>Pseudomonadati</taxon>
        <taxon>Bacteroidota</taxon>
        <taxon>Cytophagia</taxon>
        <taxon>Cytophagales</taxon>
        <taxon>Cyclobacteriaceae</taxon>
        <taxon>Algoriphagus</taxon>
    </lineage>
</organism>
<name>A0A418PVM8_9BACT</name>
<dbReference type="PRINTS" id="PR00344">
    <property type="entry name" value="BCTRLSENSOR"/>
</dbReference>
<dbReference type="SUPFAM" id="SSF55785">
    <property type="entry name" value="PYP-like sensor domain (PAS domain)"/>
    <property type="match status" value="1"/>
</dbReference>
<keyword evidence="4" id="KW-0808">Transferase</keyword>
<evidence type="ECO:0000256" key="1">
    <source>
        <dbReference type="ARBA" id="ARBA00000085"/>
    </source>
</evidence>
<keyword evidence="3" id="KW-0597">Phosphoprotein</keyword>
<dbReference type="SUPFAM" id="SSF47384">
    <property type="entry name" value="Homodimeric domain of signal transducing histidine kinase"/>
    <property type="match status" value="1"/>
</dbReference>
<proteinExistence type="predicted"/>
<sequence length="353" mass="39868">MIHPEFNYALFFDLTPDLLCIAGFDGFFKKVNPAVTQVLGYSFEELYSRPINEFVHPEDKSTTSQVRDQLHKSKPLLNFENRYLTKNGEIVWLSWTSMPVEDQQVVFAIAKNITHKKRLEADRNSLLAQLTRINDGLKQWTYTTSHDLRAPVNNLLSAFNLLDSGKITDPETLELVEILKKSGQNLKKTLNGYVDVLTERHESVAIREDVNLGNTLNMVLESISTLVSSSQAKIHTDLTQFEVVEFNRGLLESILLNLITNSIKYAKPGIAPEIHLETKLKSGKKQLVIRDNGIGIDLQEVGNRIFGLHQKFHGYSDSKGIGLYLVYNHVTQMGGKIEVESTVNEGTSFTITF</sequence>
<dbReference type="InterPro" id="IPR005467">
    <property type="entry name" value="His_kinase_dom"/>
</dbReference>
<comment type="caution">
    <text evidence="8">The sequence shown here is derived from an EMBL/GenBank/DDBJ whole genome shotgun (WGS) entry which is preliminary data.</text>
</comment>
<dbReference type="PANTHER" id="PTHR43304:SF1">
    <property type="entry name" value="PAC DOMAIN-CONTAINING PROTEIN"/>
    <property type="match status" value="1"/>
</dbReference>
<evidence type="ECO:0000259" key="6">
    <source>
        <dbReference type="PROSITE" id="PS50109"/>
    </source>
</evidence>
<dbReference type="Proteomes" id="UP000283522">
    <property type="component" value="Unassembled WGS sequence"/>
</dbReference>
<keyword evidence="9" id="KW-1185">Reference proteome</keyword>
<dbReference type="EC" id="2.7.13.3" evidence="2"/>
<dbReference type="PROSITE" id="PS50109">
    <property type="entry name" value="HIS_KIN"/>
    <property type="match status" value="1"/>
</dbReference>
<gene>
    <name evidence="8" type="ORF">D0X99_00620</name>
</gene>
<dbReference type="InterPro" id="IPR036890">
    <property type="entry name" value="HATPase_C_sf"/>
</dbReference>
<dbReference type="SMART" id="SM00091">
    <property type="entry name" value="PAS"/>
    <property type="match status" value="1"/>
</dbReference>
<dbReference type="GO" id="GO:0000155">
    <property type="term" value="F:phosphorelay sensor kinase activity"/>
    <property type="evidence" value="ECO:0007669"/>
    <property type="project" value="InterPro"/>
</dbReference>
<dbReference type="AlphaFoldDB" id="A0A418PVM8"/>
<dbReference type="CDD" id="cd00130">
    <property type="entry name" value="PAS"/>
    <property type="match status" value="1"/>
</dbReference>
<dbReference type="InterPro" id="IPR035965">
    <property type="entry name" value="PAS-like_dom_sf"/>
</dbReference>
<dbReference type="InterPro" id="IPR003594">
    <property type="entry name" value="HATPase_dom"/>
</dbReference>
<protein>
    <recommendedName>
        <fullName evidence="2">histidine kinase</fullName>
        <ecNumber evidence="2">2.7.13.3</ecNumber>
    </recommendedName>
</protein>
<dbReference type="Gene3D" id="1.10.287.130">
    <property type="match status" value="1"/>
</dbReference>
<reference evidence="8 9" key="1">
    <citation type="submission" date="2018-09" db="EMBL/GenBank/DDBJ databases">
        <authorList>
            <person name="Wang X."/>
            <person name="Du Z."/>
        </authorList>
    </citation>
    <scope>NUCLEOTIDE SEQUENCE [LARGE SCALE GENOMIC DNA]</scope>
    <source>
        <strain evidence="8 9">N3</strain>
    </source>
</reference>
<evidence type="ECO:0000256" key="5">
    <source>
        <dbReference type="ARBA" id="ARBA00022777"/>
    </source>
</evidence>
<evidence type="ECO:0000313" key="9">
    <source>
        <dbReference type="Proteomes" id="UP000283522"/>
    </source>
</evidence>
<dbReference type="Gene3D" id="3.30.565.10">
    <property type="entry name" value="Histidine kinase-like ATPase, C-terminal domain"/>
    <property type="match status" value="1"/>
</dbReference>
<dbReference type="InterPro" id="IPR036097">
    <property type="entry name" value="HisK_dim/P_sf"/>
</dbReference>
<dbReference type="InterPro" id="IPR000014">
    <property type="entry name" value="PAS"/>
</dbReference>
<dbReference type="PROSITE" id="PS50112">
    <property type="entry name" value="PAS"/>
    <property type="match status" value="1"/>
</dbReference>
<dbReference type="PANTHER" id="PTHR43304">
    <property type="entry name" value="PHYTOCHROME-LIKE PROTEIN CPH1"/>
    <property type="match status" value="1"/>
</dbReference>
<evidence type="ECO:0000256" key="4">
    <source>
        <dbReference type="ARBA" id="ARBA00022679"/>
    </source>
</evidence>
<dbReference type="Gene3D" id="3.30.450.20">
    <property type="entry name" value="PAS domain"/>
    <property type="match status" value="1"/>
</dbReference>
<dbReference type="OrthoDB" id="890870at2"/>
<evidence type="ECO:0000313" key="8">
    <source>
        <dbReference type="EMBL" id="RIW18237.1"/>
    </source>
</evidence>
<dbReference type="RefSeq" id="WP_119475715.1">
    <property type="nucleotide sequence ID" value="NZ_QXML01000001.1"/>
</dbReference>
<dbReference type="SUPFAM" id="SSF55874">
    <property type="entry name" value="ATPase domain of HSP90 chaperone/DNA topoisomerase II/histidine kinase"/>
    <property type="match status" value="1"/>
</dbReference>
<dbReference type="CDD" id="cd00082">
    <property type="entry name" value="HisKA"/>
    <property type="match status" value="1"/>
</dbReference>
<keyword evidence="5 8" id="KW-0418">Kinase</keyword>
<feature type="domain" description="PAS" evidence="7">
    <location>
        <begin position="25"/>
        <end position="74"/>
    </location>
</feature>
<dbReference type="Pfam" id="PF02518">
    <property type="entry name" value="HATPase_c"/>
    <property type="match status" value="1"/>
</dbReference>
<evidence type="ECO:0000256" key="2">
    <source>
        <dbReference type="ARBA" id="ARBA00012438"/>
    </source>
</evidence>
<evidence type="ECO:0000256" key="3">
    <source>
        <dbReference type="ARBA" id="ARBA00022553"/>
    </source>
</evidence>
<accession>A0A418PVM8</accession>
<comment type="catalytic activity">
    <reaction evidence="1">
        <text>ATP + protein L-histidine = ADP + protein N-phospho-L-histidine.</text>
        <dbReference type="EC" id="2.7.13.3"/>
    </reaction>
</comment>
<dbReference type="InterPro" id="IPR052162">
    <property type="entry name" value="Sensor_kinase/Photoreceptor"/>
</dbReference>
<dbReference type="Pfam" id="PF08447">
    <property type="entry name" value="PAS_3"/>
    <property type="match status" value="1"/>
</dbReference>
<dbReference type="InterPro" id="IPR003661">
    <property type="entry name" value="HisK_dim/P_dom"/>
</dbReference>
<dbReference type="EMBL" id="QXML01000001">
    <property type="protein sequence ID" value="RIW18237.1"/>
    <property type="molecule type" value="Genomic_DNA"/>
</dbReference>
<dbReference type="NCBIfam" id="TIGR00229">
    <property type="entry name" value="sensory_box"/>
    <property type="match status" value="1"/>
</dbReference>
<evidence type="ECO:0000259" key="7">
    <source>
        <dbReference type="PROSITE" id="PS50112"/>
    </source>
</evidence>
<dbReference type="SMART" id="SM00387">
    <property type="entry name" value="HATPase_c"/>
    <property type="match status" value="1"/>
</dbReference>
<feature type="domain" description="Histidine kinase" evidence="6">
    <location>
        <begin position="143"/>
        <end position="353"/>
    </location>
</feature>
<dbReference type="InterPro" id="IPR013655">
    <property type="entry name" value="PAS_fold_3"/>
</dbReference>